<dbReference type="HOGENOM" id="CLU_3219225_0_0_11"/>
<dbReference type="EMBL" id="CP003788">
    <property type="protein sequence ID" value="AFR06609.1"/>
    <property type="molecule type" value="Genomic_DNA"/>
</dbReference>
<dbReference type="AlphaFoldDB" id="J7L758"/>
<evidence type="ECO:0000313" key="3">
    <source>
        <dbReference type="Proteomes" id="UP000003779"/>
    </source>
</evidence>
<evidence type="ECO:0000313" key="2">
    <source>
        <dbReference type="EMBL" id="AFR06609.1"/>
    </source>
</evidence>
<dbReference type="STRING" id="1205910.B005_3048"/>
<reference evidence="3" key="2">
    <citation type="submission" date="2012-08" db="EMBL/GenBank/DDBJ databases">
        <title>Whole-genome sequence of Nocardiopsis alba strain ATCC BAA-2165 associated with honeybees.</title>
        <authorList>
            <person name="Qiao J."/>
            <person name="Chen L."/>
            <person name="Li Y."/>
            <person name="Wang J."/>
            <person name="Zhang W."/>
            <person name="Chen S."/>
        </authorList>
    </citation>
    <scope>NUCLEOTIDE SEQUENCE [LARGE SCALE GENOMIC DNA]</scope>
    <source>
        <strain evidence="3">ATCC BAA-2165 / BE74</strain>
    </source>
</reference>
<dbReference type="Proteomes" id="UP000003779">
    <property type="component" value="Chromosome"/>
</dbReference>
<sequence>MNSAEYTVPEQWTCGSPESTPIDPGPTALRSAFVRRDRRVSPEV</sequence>
<dbReference type="KEGG" id="nal:B005_3048"/>
<proteinExistence type="predicted"/>
<name>J7L758_NOCAA</name>
<reference evidence="2 3" key="1">
    <citation type="journal article" date="2012" name="J. Bacteriol.">
        <title>Whole-Genome Sequence of Nocardiopsis alba Strain ATCC BAA-2165, Associated with Honeybees.</title>
        <authorList>
            <person name="Qiao J."/>
            <person name="Chen L."/>
            <person name="Li Y."/>
            <person name="Wang J."/>
            <person name="Zhang W."/>
            <person name="Chen S."/>
        </authorList>
    </citation>
    <scope>NUCLEOTIDE SEQUENCE [LARGE SCALE GENOMIC DNA]</scope>
    <source>
        <strain evidence="3">ATCC BAA-2165 / BE74</strain>
    </source>
</reference>
<gene>
    <name evidence="2" type="ordered locus">B005_3048</name>
</gene>
<evidence type="ECO:0000256" key="1">
    <source>
        <dbReference type="SAM" id="MobiDB-lite"/>
    </source>
</evidence>
<organism evidence="2 3">
    <name type="scientific">Nocardiopsis alba (strain ATCC BAA-2165 / BE74)</name>
    <dbReference type="NCBI Taxonomy" id="1205910"/>
    <lineage>
        <taxon>Bacteria</taxon>
        <taxon>Bacillati</taxon>
        <taxon>Actinomycetota</taxon>
        <taxon>Actinomycetes</taxon>
        <taxon>Streptosporangiales</taxon>
        <taxon>Nocardiopsidaceae</taxon>
        <taxon>Nocardiopsis</taxon>
    </lineage>
</organism>
<accession>J7L758</accession>
<protein>
    <submittedName>
        <fullName evidence="2">Uncharacterized protein</fullName>
    </submittedName>
</protein>
<feature type="region of interest" description="Disordered" evidence="1">
    <location>
        <begin position="1"/>
        <end position="44"/>
    </location>
</feature>